<dbReference type="EMBL" id="JANEYG010000057">
    <property type="protein sequence ID" value="KAJ8915144.1"/>
    <property type="molecule type" value="Genomic_DNA"/>
</dbReference>
<feature type="compositionally biased region" description="Basic and acidic residues" evidence="6">
    <location>
        <begin position="83"/>
        <end position="94"/>
    </location>
</feature>
<feature type="region of interest" description="Disordered" evidence="6">
    <location>
        <begin position="1300"/>
        <end position="1325"/>
    </location>
</feature>
<evidence type="ECO:0000313" key="9">
    <source>
        <dbReference type="Proteomes" id="UP001159042"/>
    </source>
</evidence>
<gene>
    <name evidence="8" type="ORF">NQ315_000396</name>
</gene>
<evidence type="ECO:0000256" key="6">
    <source>
        <dbReference type="SAM" id="MobiDB-lite"/>
    </source>
</evidence>
<dbReference type="Pfam" id="PF13913">
    <property type="entry name" value="zf-C2HC_2"/>
    <property type="match status" value="2"/>
</dbReference>
<feature type="region of interest" description="Disordered" evidence="6">
    <location>
        <begin position="1223"/>
        <end position="1262"/>
    </location>
</feature>
<evidence type="ECO:0000313" key="8">
    <source>
        <dbReference type="EMBL" id="KAJ8915144.1"/>
    </source>
</evidence>
<feature type="region of interest" description="Disordered" evidence="6">
    <location>
        <begin position="1372"/>
        <end position="1434"/>
    </location>
</feature>
<feature type="compositionally biased region" description="Basic and acidic residues" evidence="6">
    <location>
        <begin position="249"/>
        <end position="269"/>
    </location>
</feature>
<keyword evidence="1" id="KW-0479">Metal-binding</keyword>
<feature type="compositionally biased region" description="Basic and acidic residues" evidence="6">
    <location>
        <begin position="276"/>
        <end position="285"/>
    </location>
</feature>
<evidence type="ECO:0000256" key="1">
    <source>
        <dbReference type="ARBA" id="ARBA00022723"/>
    </source>
</evidence>
<feature type="region of interest" description="Disordered" evidence="6">
    <location>
        <begin position="435"/>
        <end position="459"/>
    </location>
</feature>
<reference evidence="8 9" key="1">
    <citation type="journal article" date="2023" name="Insect Mol. Biol.">
        <title>Genome sequencing provides insights into the evolution of gene families encoding plant cell wall-degrading enzymes in longhorned beetles.</title>
        <authorList>
            <person name="Shin N.R."/>
            <person name="Okamura Y."/>
            <person name="Kirsch R."/>
            <person name="Pauchet Y."/>
        </authorList>
    </citation>
    <scope>NUCLEOTIDE SEQUENCE [LARGE SCALE GENOMIC DNA]</scope>
    <source>
        <strain evidence="8">EAD_L_NR</strain>
    </source>
</reference>
<feature type="region of interest" description="Disordered" evidence="6">
    <location>
        <begin position="83"/>
        <end position="108"/>
    </location>
</feature>
<feature type="compositionally biased region" description="Polar residues" evidence="6">
    <location>
        <begin position="1300"/>
        <end position="1309"/>
    </location>
</feature>
<protein>
    <recommendedName>
        <fullName evidence="7">C2HC/C3H-type domain-containing protein</fullName>
    </recommendedName>
</protein>
<evidence type="ECO:0000259" key="7">
    <source>
        <dbReference type="PROSITE" id="PS52027"/>
    </source>
</evidence>
<feature type="region of interest" description="Disordered" evidence="6">
    <location>
        <begin position="211"/>
        <end position="305"/>
    </location>
</feature>
<feature type="domain" description="C2HC/C3H-type" evidence="7">
    <location>
        <begin position="35"/>
        <end position="64"/>
    </location>
</feature>
<feature type="domain" description="C2HC/C3H-type" evidence="7">
    <location>
        <begin position="147"/>
        <end position="176"/>
    </location>
</feature>
<sequence>MLKSLFPWKHHKTKAMAAQQTMVDEAPETIPDTQELLPCHVCGRTFLPAPLRKHERICERTSTKKRKPFDSLKQRVEGTDLADFHQKSYLRKPEGPSAAQELKKKGRSNWKEKHLALVSAIRAAKGVPADTSPALPKTKSTTALMAGTERCPSCDRQFGPKAYDRHVEWCKEKKAQQRIHHSPANVLLAKERLEARTKYVPPLNRTKKALVREKYSTHTSTETLISLKSTSPLSRGPSVRKPRSVVDMGRGKEKAGEGEEKKERSRFDKSGTGGGDKAKRQESAERCQPVIASPSSKTELKNVQKKRTTLPFTRLNNVKVNNQIDALTVASLRYDVATKKMVTWRDTVKNTAEFETNQEAVAVKTLNVTSKSSQSVKVRQKQTKIECDKILSCNDVLYKDPPTKIPLSKYSFKNKLNLMEAEDKATSCRKVNESTSMESTTTVTVESSSTDMDDSNIDAGKRSSCNSVADAFEKLQISSQQDFIKSHETKVMALEDLESDSLIDLSSCAEKQYDCLDQNVLATKSMLNTRNGMSDWFDGYMKKAQSVDCIDGAGLENVTTDDTCFSLESATKIYLEDDDDIKVNDMVLLFKSSTNLDLTKDPSDFIFDEKKSCLTKNYEETFELDSIEPGPSHFSLKKSSSDICVQNTVGLSGKNTLVSIYWNKNKETSDEESVDVTKMFVSLPNICIKEVTFKEPSREGCLDRKTKVFHQNESLRRKILEIAAQEFIDEYHTSDNKQVEDETSSVGEDPLLNFLEEEYTVPKKRRKVDNSFAKRKQGKVYRFSAATNFDLDKLKRLTKSEETNSLKYQDAITYTCRSDSTICDTSSTTSNFNDYSPRIFTILDNIMDNDQRRVNDKNLLVMTPSDCRRLIHLDKEKLPELQRHLRKIKRRYAKHRIGDGVVKLPAIENKQQVPGKDKEVQVEGALHLPRIVDRKLQRREYVRKLEVDIRKGVGDVYLEYDGESQRSGQRLLVLPPDFVKKALSRCLLKSAINYNPFESAQRQFMELLECDDFKNLAPTCTPVQHTPRPHTSHATPAKQPSPVANKKSVRSAEPKLTKVAKTTNRASVIEPPSTFKDSMDSVHDDFELMENLINDNFTNSSNSNSFYLHPKQGRESLTLSDILGGSNNNRKYSDDMSCIIDPMLINENDNLSIPEGFRVDDYSPTTTDTDVTIQNDVDHYSVQYDNKIAAYEPKLDKKIPSIRQKSPAKAKPIVKRSVSLVDRAKTETTASSKASNKKLTNRSKVTSKSVSSVASTKAVNADKKKGLSLLKRSMTLFDPSPKPPALKNKNDVNNYFSEQQHKNSANAERNSPAKETNDLVETLKPEDLFNVDDEMYEEYKKYEEMYLKEKAQKSATRKHKPKIIDVGLGVHTASEEEERTSPFNNKISNDSAYGSLTRKTPKHRSRATKLTPLEQKQPDSTSSSGSEQCPSSPAVANNQRFSKFCHECGNKYPLTTAKFCVECGVRRLVL</sequence>
<keyword evidence="2" id="KW-0677">Repeat</keyword>
<proteinExistence type="predicted"/>
<dbReference type="InterPro" id="IPR026319">
    <property type="entry name" value="ZC2HC1A/B-like"/>
</dbReference>
<feature type="compositionally biased region" description="Basic and acidic residues" evidence="6">
    <location>
        <begin position="1311"/>
        <end position="1325"/>
    </location>
</feature>
<feature type="compositionally biased region" description="Low complexity" evidence="6">
    <location>
        <begin position="1420"/>
        <end position="1432"/>
    </location>
</feature>
<feature type="compositionally biased region" description="Low complexity" evidence="6">
    <location>
        <begin position="435"/>
        <end position="450"/>
    </location>
</feature>
<comment type="caution">
    <text evidence="8">The sequence shown here is derived from an EMBL/GenBank/DDBJ whole genome shotgun (WGS) entry which is preliminary data.</text>
</comment>
<keyword evidence="3 5" id="KW-0863">Zinc-finger</keyword>
<dbReference type="Proteomes" id="UP001159042">
    <property type="component" value="Unassembled WGS sequence"/>
</dbReference>
<evidence type="ECO:0000256" key="4">
    <source>
        <dbReference type="ARBA" id="ARBA00022833"/>
    </source>
</evidence>
<dbReference type="GO" id="GO:0008270">
    <property type="term" value="F:zinc ion binding"/>
    <property type="evidence" value="ECO:0007669"/>
    <property type="project" value="UniProtKB-KW"/>
</dbReference>
<dbReference type="PANTHER" id="PTHR13555:SF5">
    <property type="entry name" value="ZINC-FINGER OF A C2HC-TYPE"/>
    <property type="match status" value="1"/>
</dbReference>
<evidence type="ECO:0000256" key="2">
    <source>
        <dbReference type="ARBA" id="ARBA00022737"/>
    </source>
</evidence>
<feature type="region of interest" description="Disordered" evidence="6">
    <location>
        <begin position="1024"/>
        <end position="1058"/>
    </location>
</feature>
<dbReference type="PANTHER" id="PTHR13555">
    <property type="entry name" value="C2H2 ZINC FINGER CGI-62-RELATED"/>
    <property type="match status" value="1"/>
</dbReference>
<feature type="compositionally biased region" description="Polar residues" evidence="6">
    <location>
        <begin position="217"/>
        <end position="233"/>
    </location>
</feature>
<dbReference type="PROSITE" id="PS52027">
    <property type="entry name" value="ZF_C2HC_C3H"/>
    <property type="match status" value="2"/>
</dbReference>
<evidence type="ECO:0000256" key="5">
    <source>
        <dbReference type="PROSITE-ProRule" id="PRU01371"/>
    </source>
</evidence>
<dbReference type="Gene3D" id="3.30.160.60">
    <property type="entry name" value="Classic Zinc Finger"/>
    <property type="match status" value="1"/>
</dbReference>
<accession>A0AAV8VLZ0</accession>
<name>A0AAV8VLZ0_9CUCU</name>
<feature type="compositionally biased region" description="Low complexity" evidence="6">
    <location>
        <begin position="1243"/>
        <end position="1259"/>
    </location>
</feature>
<evidence type="ECO:0000256" key="3">
    <source>
        <dbReference type="ARBA" id="ARBA00022771"/>
    </source>
</evidence>
<organism evidence="8 9">
    <name type="scientific">Exocentrus adspersus</name>
    <dbReference type="NCBI Taxonomy" id="1586481"/>
    <lineage>
        <taxon>Eukaryota</taxon>
        <taxon>Metazoa</taxon>
        <taxon>Ecdysozoa</taxon>
        <taxon>Arthropoda</taxon>
        <taxon>Hexapoda</taxon>
        <taxon>Insecta</taxon>
        <taxon>Pterygota</taxon>
        <taxon>Neoptera</taxon>
        <taxon>Endopterygota</taxon>
        <taxon>Coleoptera</taxon>
        <taxon>Polyphaga</taxon>
        <taxon>Cucujiformia</taxon>
        <taxon>Chrysomeloidea</taxon>
        <taxon>Cerambycidae</taxon>
        <taxon>Lamiinae</taxon>
        <taxon>Acanthocinini</taxon>
        <taxon>Exocentrus</taxon>
    </lineage>
</organism>
<keyword evidence="4" id="KW-0862">Zinc</keyword>
<feature type="compositionally biased region" description="Polar residues" evidence="6">
    <location>
        <begin position="1381"/>
        <end position="1398"/>
    </location>
</feature>
<keyword evidence="9" id="KW-1185">Reference proteome</keyword>
<dbReference type="InterPro" id="IPR049899">
    <property type="entry name" value="Znf_C2HC_C3H"/>
</dbReference>